<keyword evidence="1" id="KW-0614">Plasmid</keyword>
<organism evidence="1">
    <name type="scientific">Sphingomonas sp. SH</name>
    <dbReference type="NCBI Taxonomy" id="849864"/>
    <lineage>
        <taxon>Bacteria</taxon>
        <taxon>Pseudomonadati</taxon>
        <taxon>Pseudomonadota</taxon>
        <taxon>Alphaproteobacteria</taxon>
        <taxon>Sphingomonadales</taxon>
        <taxon>Sphingomonadaceae</taxon>
        <taxon>Sphingomonas</taxon>
    </lineage>
</organism>
<sequence length="185" mass="20294">MTGASGRLRPDPRRKARFREIARGIVAKDRYNRKYGIAVDTAGAIAQALERAYRDGVRDDPAAAVQAPEQDDAGPLEWALIPPRPRDAFWSICLYTLGRDTDLPRDGHLAPAITERGTPGWTLVAGGYTPDRVISDRSIGPLVRLGLIALAVDLPVRMIVTAQGKETWALFCQRGGMYPEDLTDI</sequence>
<reference evidence="1" key="1">
    <citation type="submission" date="2017-08" db="EMBL/GenBank/DDBJ databases">
        <title>Complete sequence of the plasmid of the isoproturon degrdaing bacteria Sphingomonas sp. strain SH.</title>
        <authorList>
            <person name="Devers-Lamrani M."/>
            <person name="Hussain S."/>
            <person name="Storck V."/>
            <person name="Martin-Laurent F."/>
        </authorList>
    </citation>
    <scope>NUCLEOTIDE SEQUENCE</scope>
    <source>
        <strain evidence="1">SH</strain>
        <plasmid evidence="1">pSH</plasmid>
    </source>
</reference>
<dbReference type="EMBL" id="KU237244">
    <property type="protein sequence ID" value="ALZ45869.1"/>
    <property type="molecule type" value="Genomic_DNA"/>
</dbReference>
<geneLocation type="plasmid" evidence="1">
    <name>pSH</name>
</geneLocation>
<dbReference type="AlphaFoldDB" id="A0A0X9KY61"/>
<dbReference type="RefSeq" id="WP_004213004.1">
    <property type="nucleotide sequence ID" value="NZ_KU237244.1"/>
</dbReference>
<name>A0A0X9KY61_9SPHN</name>
<proteinExistence type="predicted"/>
<accession>A0A0X9KY61</accession>
<dbReference type="GeneID" id="44135447"/>
<protein>
    <submittedName>
        <fullName evidence="1">Uncharacterized protein</fullName>
    </submittedName>
</protein>
<evidence type="ECO:0000313" key="1">
    <source>
        <dbReference type="EMBL" id="ALZ45869.1"/>
    </source>
</evidence>